<dbReference type="AlphaFoldDB" id="A0A5A7R0I9"/>
<dbReference type="GO" id="GO:0032259">
    <property type="term" value="P:methylation"/>
    <property type="evidence" value="ECO:0007669"/>
    <property type="project" value="UniProtKB-KW"/>
</dbReference>
<feature type="region of interest" description="Disordered" evidence="2">
    <location>
        <begin position="128"/>
        <end position="152"/>
    </location>
</feature>
<dbReference type="Proteomes" id="UP000325081">
    <property type="component" value="Unassembled WGS sequence"/>
</dbReference>
<reference evidence="4" key="1">
    <citation type="journal article" date="2019" name="Curr. Biol.">
        <title>Genome Sequence of Striga asiatica Provides Insight into the Evolution of Plant Parasitism.</title>
        <authorList>
            <person name="Yoshida S."/>
            <person name="Kim S."/>
            <person name="Wafula E.K."/>
            <person name="Tanskanen J."/>
            <person name="Kim Y.M."/>
            <person name="Honaas L."/>
            <person name="Yang Z."/>
            <person name="Spallek T."/>
            <person name="Conn C.E."/>
            <person name="Ichihashi Y."/>
            <person name="Cheong K."/>
            <person name="Cui S."/>
            <person name="Der J.P."/>
            <person name="Gundlach H."/>
            <person name="Jiao Y."/>
            <person name="Hori C."/>
            <person name="Ishida J.K."/>
            <person name="Kasahara H."/>
            <person name="Kiba T."/>
            <person name="Kim M.S."/>
            <person name="Koo N."/>
            <person name="Laohavisit A."/>
            <person name="Lee Y.H."/>
            <person name="Lumba S."/>
            <person name="McCourt P."/>
            <person name="Mortimer J.C."/>
            <person name="Mutuku J.M."/>
            <person name="Nomura T."/>
            <person name="Sasaki-Sekimoto Y."/>
            <person name="Seto Y."/>
            <person name="Wang Y."/>
            <person name="Wakatake T."/>
            <person name="Sakakibara H."/>
            <person name="Demura T."/>
            <person name="Yamaguchi S."/>
            <person name="Yoneyama K."/>
            <person name="Manabe R.I."/>
            <person name="Nelson D.C."/>
            <person name="Schulman A.H."/>
            <person name="Timko M.P."/>
            <person name="dePamphilis C.W."/>
            <person name="Choi D."/>
            <person name="Shirasu K."/>
        </authorList>
    </citation>
    <scope>NUCLEOTIDE SEQUENCE [LARGE SCALE GENOMIC DNA]</scope>
    <source>
        <strain evidence="4">cv. UVA1</strain>
    </source>
</reference>
<sequence length="253" mass="28834">MPLERQDQSSSLIACSRPTSLTLTNEWDYARSKTIMNKYGTVLLCDMDQINGLVASSECDILEEGRNDVNQRCTRRSRSSRPRPSRRATARAASCRADQRSSRRRAATADQTTKAAYCRSITPRQTITRQQRLEKVRASSRNSNSSLHRDTSVMGSKAVCGLMEGNRPSSLRYFSDDKGRVLSEEERAKETVYIQKMERERMEKLKKKAEQEKAEKEKSDKRIKALISVLSWALLVLVQAIESANKLFEFTRA</sequence>
<keyword evidence="4" id="KW-1185">Reference proteome</keyword>
<comment type="caution">
    <text evidence="3">The sequence shown here is derived from an EMBL/GenBank/DDBJ whole genome shotgun (WGS) entry which is preliminary data.</text>
</comment>
<protein>
    <submittedName>
        <fullName evidence="3">Serine hydroxymethyltransferase</fullName>
    </submittedName>
</protein>
<organism evidence="3 4">
    <name type="scientific">Striga asiatica</name>
    <name type="common">Asiatic witchweed</name>
    <name type="synonym">Buchnera asiatica</name>
    <dbReference type="NCBI Taxonomy" id="4170"/>
    <lineage>
        <taxon>Eukaryota</taxon>
        <taxon>Viridiplantae</taxon>
        <taxon>Streptophyta</taxon>
        <taxon>Embryophyta</taxon>
        <taxon>Tracheophyta</taxon>
        <taxon>Spermatophyta</taxon>
        <taxon>Magnoliopsida</taxon>
        <taxon>eudicotyledons</taxon>
        <taxon>Gunneridae</taxon>
        <taxon>Pentapetalae</taxon>
        <taxon>asterids</taxon>
        <taxon>lamiids</taxon>
        <taxon>Lamiales</taxon>
        <taxon>Orobanchaceae</taxon>
        <taxon>Buchnereae</taxon>
        <taxon>Striga</taxon>
    </lineage>
</organism>
<feature type="compositionally biased region" description="Basic residues" evidence="2">
    <location>
        <begin position="73"/>
        <end position="89"/>
    </location>
</feature>
<feature type="region of interest" description="Disordered" evidence="2">
    <location>
        <begin position="70"/>
        <end position="115"/>
    </location>
</feature>
<dbReference type="GO" id="GO:0008168">
    <property type="term" value="F:methyltransferase activity"/>
    <property type="evidence" value="ECO:0007669"/>
    <property type="project" value="UniProtKB-KW"/>
</dbReference>
<feature type="coiled-coil region" evidence="1">
    <location>
        <begin position="194"/>
        <end position="222"/>
    </location>
</feature>
<dbReference type="OrthoDB" id="691961at2759"/>
<dbReference type="InterPro" id="IPR045284">
    <property type="entry name" value="At2g27730-like"/>
</dbReference>
<dbReference type="PANTHER" id="PTHR33878">
    <property type="entry name" value="OS08G0559000 PROTEIN"/>
    <property type="match status" value="1"/>
</dbReference>
<keyword evidence="1" id="KW-0175">Coiled coil</keyword>
<gene>
    <name evidence="3" type="ORF">STAS_28564</name>
</gene>
<evidence type="ECO:0000256" key="1">
    <source>
        <dbReference type="SAM" id="Coils"/>
    </source>
</evidence>
<proteinExistence type="predicted"/>
<evidence type="ECO:0000313" key="3">
    <source>
        <dbReference type="EMBL" id="GER51200.1"/>
    </source>
</evidence>
<accession>A0A5A7R0I9</accession>
<dbReference type="PANTHER" id="PTHR33878:SF4">
    <property type="entry name" value="OS08G0558900 PROTEIN"/>
    <property type="match status" value="1"/>
</dbReference>
<keyword evidence="3" id="KW-0808">Transferase</keyword>
<dbReference type="EMBL" id="BKCP01009626">
    <property type="protein sequence ID" value="GER51200.1"/>
    <property type="molecule type" value="Genomic_DNA"/>
</dbReference>
<name>A0A5A7R0I9_STRAF</name>
<keyword evidence="3" id="KW-0489">Methyltransferase</keyword>
<evidence type="ECO:0000313" key="4">
    <source>
        <dbReference type="Proteomes" id="UP000325081"/>
    </source>
</evidence>
<evidence type="ECO:0000256" key="2">
    <source>
        <dbReference type="SAM" id="MobiDB-lite"/>
    </source>
</evidence>